<gene>
    <name evidence="4" type="ORF">N7E81_00215</name>
</gene>
<dbReference type="PROSITE" id="PS50930">
    <property type="entry name" value="HTH_LYTTR"/>
    <property type="match status" value="1"/>
</dbReference>
<dbReference type="PANTHER" id="PTHR37299">
    <property type="entry name" value="TRANSCRIPTIONAL REGULATOR-RELATED"/>
    <property type="match status" value="1"/>
</dbReference>
<evidence type="ECO:0000259" key="2">
    <source>
        <dbReference type="PROSITE" id="PS50110"/>
    </source>
</evidence>
<proteinExistence type="predicted"/>
<dbReference type="SMART" id="SM00850">
    <property type="entry name" value="LytTR"/>
    <property type="match status" value="1"/>
</dbReference>
<dbReference type="SUPFAM" id="SSF52172">
    <property type="entry name" value="CheY-like"/>
    <property type="match status" value="1"/>
</dbReference>
<evidence type="ECO:0000259" key="3">
    <source>
        <dbReference type="PROSITE" id="PS50930"/>
    </source>
</evidence>
<dbReference type="InterPro" id="IPR011006">
    <property type="entry name" value="CheY-like_superfamily"/>
</dbReference>
<dbReference type="EMBL" id="CP106735">
    <property type="protein sequence ID" value="UXX79534.1"/>
    <property type="molecule type" value="Genomic_DNA"/>
</dbReference>
<dbReference type="Pfam" id="PF04397">
    <property type="entry name" value="LytTR"/>
    <property type="match status" value="1"/>
</dbReference>
<dbReference type="PROSITE" id="PS50110">
    <property type="entry name" value="RESPONSE_REGULATORY"/>
    <property type="match status" value="1"/>
</dbReference>
<accession>A0ABY6D1D5</accession>
<dbReference type="InterPro" id="IPR007492">
    <property type="entry name" value="LytTR_DNA-bd_dom"/>
</dbReference>
<dbReference type="Gene3D" id="2.40.50.1020">
    <property type="entry name" value="LytTr DNA-binding domain"/>
    <property type="match status" value="1"/>
</dbReference>
<dbReference type="Pfam" id="PF00072">
    <property type="entry name" value="Response_reg"/>
    <property type="match status" value="1"/>
</dbReference>
<protein>
    <submittedName>
        <fullName evidence="4">Response regulator transcription factor</fullName>
    </submittedName>
</protein>
<dbReference type="InterPro" id="IPR046947">
    <property type="entry name" value="LytR-like"/>
</dbReference>
<keyword evidence="1" id="KW-0597">Phosphoprotein</keyword>
<dbReference type="Proteomes" id="UP001062165">
    <property type="component" value="Chromosome"/>
</dbReference>
<sequence>MGKGKVLVVAVEVIIARSIVSKIEQMGFECVGTAIGTAEGLEMIKAEKPDIALLDVDLKGDQNGIELADQLKKELNIPTVFLTTQADQKKVSAAKTMPYGYVPKSASAQDIFKVIQSAIAQFRTEKTESKRALLVKGSLFVKDEYRFVKLKWADMDYIKSDGNYVEIHGQGNRKVIKETLKNIEMKLPKDTFFKTHRSYLVNIEKIQSIGGTSIRVGEEELPIVKRRRDELLSLLMD</sequence>
<dbReference type="Gene3D" id="3.40.50.2300">
    <property type="match status" value="1"/>
</dbReference>
<evidence type="ECO:0000313" key="5">
    <source>
        <dbReference type="Proteomes" id="UP001062165"/>
    </source>
</evidence>
<dbReference type="SMART" id="SM00448">
    <property type="entry name" value="REC"/>
    <property type="match status" value="1"/>
</dbReference>
<dbReference type="InterPro" id="IPR001789">
    <property type="entry name" value="Sig_transdc_resp-reg_receiver"/>
</dbReference>
<feature type="domain" description="Response regulatory" evidence="2">
    <location>
        <begin position="5"/>
        <end position="119"/>
    </location>
</feature>
<name>A0ABY6D1D5_9BACT</name>
<feature type="domain" description="HTH LytTR-type" evidence="3">
    <location>
        <begin position="139"/>
        <end position="237"/>
    </location>
</feature>
<keyword evidence="5" id="KW-1185">Reference proteome</keyword>
<evidence type="ECO:0000256" key="1">
    <source>
        <dbReference type="PROSITE-ProRule" id="PRU00169"/>
    </source>
</evidence>
<evidence type="ECO:0000313" key="4">
    <source>
        <dbReference type="EMBL" id="UXX79534.1"/>
    </source>
</evidence>
<dbReference type="PANTHER" id="PTHR37299:SF1">
    <property type="entry name" value="STAGE 0 SPORULATION PROTEIN A HOMOLOG"/>
    <property type="match status" value="1"/>
</dbReference>
<feature type="modified residue" description="4-aspartylphosphate" evidence="1">
    <location>
        <position position="55"/>
    </location>
</feature>
<reference evidence="4" key="1">
    <citation type="submission" date="2022-10" db="EMBL/GenBank/DDBJ databases">
        <title>Comparative genomics and taxonomic characterization of three novel marine species of genus Reichenbachiella exhibiting antioxidant and polysaccharide degradation activities.</title>
        <authorList>
            <person name="Muhammad N."/>
            <person name="Lee Y.-J."/>
            <person name="Ko J."/>
            <person name="Kim S.-G."/>
        </authorList>
    </citation>
    <scope>NUCLEOTIDE SEQUENCE</scope>
    <source>
        <strain evidence="4">Wsw4-B4</strain>
    </source>
</reference>
<dbReference type="RefSeq" id="WP_263051265.1">
    <property type="nucleotide sequence ID" value="NZ_CP106735.1"/>
</dbReference>
<organism evidence="4 5">
    <name type="scientific">Reichenbachiella carrageenanivorans</name>
    <dbReference type="NCBI Taxonomy" id="2979869"/>
    <lineage>
        <taxon>Bacteria</taxon>
        <taxon>Pseudomonadati</taxon>
        <taxon>Bacteroidota</taxon>
        <taxon>Cytophagia</taxon>
        <taxon>Cytophagales</taxon>
        <taxon>Reichenbachiellaceae</taxon>
        <taxon>Reichenbachiella</taxon>
    </lineage>
</organism>